<accession>A0ABQ2RY17</accession>
<sequence>MKSLLRALALLLAVSSVAFAESGGAGQPGGGTHWDCAGVQITPLECPLPVQTG</sequence>
<comment type="caution">
    <text evidence="2">The sequence shown here is derived from an EMBL/GenBank/DDBJ whole genome shotgun (WGS) entry which is preliminary data.</text>
</comment>
<organism evidence="2 3">
    <name type="scientific">Deinococcus sedimenti</name>
    <dbReference type="NCBI Taxonomy" id="1867090"/>
    <lineage>
        <taxon>Bacteria</taxon>
        <taxon>Thermotogati</taxon>
        <taxon>Deinococcota</taxon>
        <taxon>Deinococci</taxon>
        <taxon>Deinococcales</taxon>
        <taxon>Deinococcaceae</taxon>
        <taxon>Deinococcus</taxon>
    </lineage>
</organism>
<dbReference type="EMBL" id="BMQN01000001">
    <property type="protein sequence ID" value="GGR78351.1"/>
    <property type="molecule type" value="Genomic_DNA"/>
</dbReference>
<keyword evidence="1" id="KW-0732">Signal</keyword>
<evidence type="ECO:0000313" key="3">
    <source>
        <dbReference type="Proteomes" id="UP000644548"/>
    </source>
</evidence>
<feature type="chain" id="PRO_5045241910" evidence="1">
    <location>
        <begin position="21"/>
        <end position="53"/>
    </location>
</feature>
<dbReference type="RefSeq" id="WP_189071264.1">
    <property type="nucleotide sequence ID" value="NZ_BMQN01000001.1"/>
</dbReference>
<evidence type="ECO:0000313" key="2">
    <source>
        <dbReference type="EMBL" id="GGR78351.1"/>
    </source>
</evidence>
<feature type="signal peptide" evidence="1">
    <location>
        <begin position="1"/>
        <end position="20"/>
    </location>
</feature>
<gene>
    <name evidence="2" type="ORF">GCM10008960_01420</name>
</gene>
<protein>
    <submittedName>
        <fullName evidence="2">Uncharacterized protein</fullName>
    </submittedName>
</protein>
<dbReference type="Proteomes" id="UP000644548">
    <property type="component" value="Unassembled WGS sequence"/>
</dbReference>
<keyword evidence="3" id="KW-1185">Reference proteome</keyword>
<proteinExistence type="predicted"/>
<evidence type="ECO:0000256" key="1">
    <source>
        <dbReference type="SAM" id="SignalP"/>
    </source>
</evidence>
<name>A0ABQ2RY17_9DEIO</name>
<reference evidence="3" key="1">
    <citation type="journal article" date="2019" name="Int. J. Syst. Evol. Microbiol.">
        <title>The Global Catalogue of Microorganisms (GCM) 10K type strain sequencing project: providing services to taxonomists for standard genome sequencing and annotation.</title>
        <authorList>
            <consortium name="The Broad Institute Genomics Platform"/>
            <consortium name="The Broad Institute Genome Sequencing Center for Infectious Disease"/>
            <person name="Wu L."/>
            <person name="Ma J."/>
        </authorList>
    </citation>
    <scope>NUCLEOTIDE SEQUENCE [LARGE SCALE GENOMIC DNA]</scope>
    <source>
        <strain evidence="3">JCM 31405</strain>
    </source>
</reference>